<keyword evidence="2" id="KW-0217">Developmental protein</keyword>
<evidence type="ECO:0000256" key="4">
    <source>
        <dbReference type="ARBA" id="ARBA00022884"/>
    </source>
</evidence>
<dbReference type="Pfam" id="PF02170">
    <property type="entry name" value="PAZ"/>
    <property type="match status" value="1"/>
</dbReference>
<organism evidence="10 11">
    <name type="scientific">Allacma fusca</name>
    <dbReference type="NCBI Taxonomy" id="39272"/>
    <lineage>
        <taxon>Eukaryota</taxon>
        <taxon>Metazoa</taxon>
        <taxon>Ecdysozoa</taxon>
        <taxon>Arthropoda</taxon>
        <taxon>Hexapoda</taxon>
        <taxon>Collembola</taxon>
        <taxon>Symphypleona</taxon>
        <taxon>Sminthuridae</taxon>
        <taxon>Allacma</taxon>
    </lineage>
</organism>
<evidence type="ECO:0000256" key="7">
    <source>
        <dbReference type="SAM" id="MobiDB-lite"/>
    </source>
</evidence>
<reference evidence="10" key="1">
    <citation type="submission" date="2021-06" db="EMBL/GenBank/DDBJ databases">
        <authorList>
            <person name="Hodson N. C."/>
            <person name="Mongue J. A."/>
            <person name="Jaron S. K."/>
        </authorList>
    </citation>
    <scope>NUCLEOTIDE SEQUENCE</scope>
</reference>
<feature type="region of interest" description="Disordered" evidence="7">
    <location>
        <begin position="37"/>
        <end position="56"/>
    </location>
</feature>
<dbReference type="InterPro" id="IPR003100">
    <property type="entry name" value="PAZ_dom"/>
</dbReference>
<evidence type="ECO:0000313" key="10">
    <source>
        <dbReference type="EMBL" id="CAG7827706.1"/>
    </source>
</evidence>
<feature type="domain" description="PAZ" evidence="8">
    <location>
        <begin position="301"/>
        <end position="414"/>
    </location>
</feature>
<dbReference type="CDD" id="cd04658">
    <property type="entry name" value="Piwi_piwi-like_Euk"/>
    <property type="match status" value="1"/>
</dbReference>
<evidence type="ECO:0000256" key="3">
    <source>
        <dbReference type="ARBA" id="ARBA00022490"/>
    </source>
</evidence>
<dbReference type="EMBL" id="CAJVCH010544586">
    <property type="protein sequence ID" value="CAG7827706.1"/>
    <property type="molecule type" value="Genomic_DNA"/>
</dbReference>
<evidence type="ECO:0008006" key="12">
    <source>
        <dbReference type="Google" id="ProtNLM"/>
    </source>
</evidence>
<comment type="caution">
    <text evidence="10">The sequence shown here is derived from an EMBL/GenBank/DDBJ whole genome shotgun (WGS) entry which is preliminary data.</text>
</comment>
<evidence type="ECO:0000256" key="6">
    <source>
        <dbReference type="ARBA" id="ARBA00038291"/>
    </source>
</evidence>
<feature type="compositionally biased region" description="Low complexity" evidence="7">
    <location>
        <begin position="42"/>
        <end position="56"/>
    </location>
</feature>
<evidence type="ECO:0000256" key="1">
    <source>
        <dbReference type="ARBA" id="ARBA00004496"/>
    </source>
</evidence>
<comment type="subcellular location">
    <subcellularLocation>
        <location evidence="1">Cytoplasm</location>
    </subcellularLocation>
</comment>
<feature type="compositionally biased region" description="Polar residues" evidence="7">
    <location>
        <begin position="113"/>
        <end position="122"/>
    </location>
</feature>
<name>A0A8J2L7V4_9HEXA</name>
<feature type="domain" description="Piwi" evidence="9">
    <location>
        <begin position="584"/>
        <end position="879"/>
    </location>
</feature>
<evidence type="ECO:0000256" key="2">
    <source>
        <dbReference type="ARBA" id="ARBA00022473"/>
    </source>
</evidence>
<dbReference type="FunFam" id="2.170.260.10:FF:000003">
    <property type="entry name" value="Piwi-like RNA-mediated gene silencing 2"/>
    <property type="match status" value="1"/>
</dbReference>
<dbReference type="GO" id="GO:0034587">
    <property type="term" value="P:piRNA processing"/>
    <property type="evidence" value="ECO:0007669"/>
    <property type="project" value="UniProtKB-ARBA"/>
</dbReference>
<dbReference type="PROSITE" id="PS50822">
    <property type="entry name" value="PIWI"/>
    <property type="match status" value="1"/>
</dbReference>
<proteinExistence type="inferred from homology"/>
<accession>A0A8J2L7V4</accession>
<dbReference type="PROSITE" id="PS50821">
    <property type="entry name" value="PAZ"/>
    <property type="match status" value="1"/>
</dbReference>
<dbReference type="GO" id="GO:0005737">
    <property type="term" value="C:cytoplasm"/>
    <property type="evidence" value="ECO:0007669"/>
    <property type="project" value="UniProtKB-SubCell"/>
</dbReference>
<sequence length="895" mass="100341">MYLPDASIKPYDFSQWRYNPIMDSGEKVWRGRGRGVPATARVSRSPSLSTGSSGGSVTAVSEQFAVMKVSTDSASAAESGPRTRGRSPSGPTEGRGAHRGFKHGEGDFPITRTRPTNLTSKKGTAGSPIDLLVNFFVLKKATAWSLYQYRVNFNPDTDFKKLKKAYLRQHAKTLGAYIFDGGSLFYTSNAYAQDPIVLVSTDKHDPTQTCEITVRKVAQMEPGDVTYITFYNTLLRKCLQGLKLEEMGRNYFDVNAAINIPEYRLSLLPGFVTSIRNHEHDVLLCVETTHKVIRKDNVLINLDEIKKRFSDDAIYRKAAHDEIVSTIVLTSYNHKTYSVTDIEWKLTPKSTFDMKGTQVSYADYYKSKYGLGISDMSQPLLLTKPKKRDYHRETNLKQDPGPCYLVPELCQMTGLTDAMRSNFSLMKELGKYLHQGPPGRIKAITNFMNRLQSTPEITADMKEWGLEFSKDIVKCGGRTLPAEAIIFASTPQGQGPHKLDEKADWTIAFRSRKMLSCHQLRTWSIIVPQRDAVNVDNLVNTMQKVSAPIGFTLPRPVTVHKIQAPHAGNYIRAIDDLRKTPNELLFVILPSNKPEPYGSIKKKLSGEVGMISQCFVAKNLTSKGLMSIATKVVIQINAKLGGEPWSVNIPLKRMLVIGFDVYHGTKTSGGKNVAAMVASYTQSHASYYSTVSFYDTSDELSRCVCSDLMKCIQAYREINNELPERILFFRDGVGDGQLETVIRTELCQIKQALDEAYTKQQTPMAKFTFLVVTKRINTRLFAITRRDAENPPPGTVCDDVVTLPERYDFFLVPQVARQGTVSPSAFNILYDTQNLEPDKIQRLAFKFCHLYFNWSGTVAVPAHCQYAHKLAALTGVSIGTEPSTNLNYKLHFLYI</sequence>
<dbReference type="Pfam" id="PF23278">
    <property type="entry name" value="Piwi_N"/>
    <property type="match status" value="1"/>
</dbReference>
<dbReference type="OrthoDB" id="445936at2759"/>
<protein>
    <recommendedName>
        <fullName evidence="12">Piwi</fullName>
    </recommendedName>
</protein>
<evidence type="ECO:0000259" key="8">
    <source>
        <dbReference type="PROSITE" id="PS50821"/>
    </source>
</evidence>
<dbReference type="SMART" id="SM00950">
    <property type="entry name" value="Piwi"/>
    <property type="match status" value="1"/>
</dbReference>
<dbReference type="InterPro" id="IPR003165">
    <property type="entry name" value="Piwi"/>
</dbReference>
<keyword evidence="11" id="KW-1185">Reference proteome</keyword>
<comment type="similarity">
    <text evidence="6">Belongs to the argonaute family. Piwi subfamily.</text>
</comment>
<dbReference type="Pfam" id="PF02171">
    <property type="entry name" value="Piwi"/>
    <property type="match status" value="1"/>
</dbReference>
<dbReference type="AlphaFoldDB" id="A0A8J2L7V4"/>
<keyword evidence="3" id="KW-0963">Cytoplasm</keyword>
<feature type="region of interest" description="Disordered" evidence="7">
    <location>
        <begin position="71"/>
        <end position="123"/>
    </location>
</feature>
<evidence type="ECO:0000256" key="5">
    <source>
        <dbReference type="ARBA" id="ARBA00023158"/>
    </source>
</evidence>
<dbReference type="Proteomes" id="UP000708208">
    <property type="component" value="Unassembled WGS sequence"/>
</dbReference>
<dbReference type="SMART" id="SM00949">
    <property type="entry name" value="PAZ"/>
    <property type="match status" value="1"/>
</dbReference>
<dbReference type="GO" id="GO:0003723">
    <property type="term" value="F:RNA binding"/>
    <property type="evidence" value="ECO:0007669"/>
    <property type="project" value="UniProtKB-KW"/>
</dbReference>
<dbReference type="PANTHER" id="PTHR22891">
    <property type="entry name" value="EUKARYOTIC TRANSLATION INITIATION FACTOR 2C"/>
    <property type="match status" value="1"/>
</dbReference>
<dbReference type="CDD" id="cd02845">
    <property type="entry name" value="PAZ_piwi_like"/>
    <property type="match status" value="1"/>
</dbReference>
<keyword evidence="4" id="KW-0694">RNA-binding</keyword>
<evidence type="ECO:0000313" key="11">
    <source>
        <dbReference type="Proteomes" id="UP000708208"/>
    </source>
</evidence>
<evidence type="ECO:0000259" key="9">
    <source>
        <dbReference type="PROSITE" id="PS50822"/>
    </source>
</evidence>
<keyword evidence="5" id="KW-0943">RNA-mediated gene silencing</keyword>
<gene>
    <name evidence="10" type="ORF">AFUS01_LOCUS37677</name>
</gene>